<dbReference type="Gene3D" id="1.20.58.2010">
    <property type="entry name" value="PRONE domain, subdomain 1"/>
    <property type="match status" value="2"/>
</dbReference>
<dbReference type="GO" id="GO:0005085">
    <property type="term" value="F:guanyl-nucleotide exchange factor activity"/>
    <property type="evidence" value="ECO:0007669"/>
    <property type="project" value="UniProtKB-UniRule"/>
</dbReference>
<evidence type="ECO:0000256" key="2">
    <source>
        <dbReference type="PROSITE-ProRule" id="PRU00663"/>
    </source>
</evidence>
<keyword evidence="5" id="KW-1185">Reference proteome</keyword>
<dbReference type="PANTHER" id="PTHR33101">
    <property type="entry name" value="ROP GUANINE NUCLEOTIDE EXCHANGE FACTOR 1"/>
    <property type="match status" value="1"/>
</dbReference>
<dbReference type="RefSeq" id="XP_022745359.1">
    <property type="nucleotide sequence ID" value="XM_022889624.1"/>
</dbReference>
<dbReference type="AlphaFoldDB" id="A0A6P5YXU8"/>
<evidence type="ECO:0000313" key="5">
    <source>
        <dbReference type="Proteomes" id="UP000515121"/>
    </source>
</evidence>
<dbReference type="Proteomes" id="UP000515121">
    <property type="component" value="Unplaced"/>
</dbReference>
<dbReference type="InterPro" id="IPR038937">
    <property type="entry name" value="RopGEF"/>
</dbReference>
<dbReference type="Pfam" id="PF03759">
    <property type="entry name" value="PRONE"/>
    <property type="match status" value="2"/>
</dbReference>
<protein>
    <submittedName>
        <fullName evidence="6">Rop guanine nucleotide exchange factor 5-like isoform X2</fullName>
    </submittedName>
</protein>
<feature type="region of interest" description="Disordered" evidence="3">
    <location>
        <begin position="360"/>
        <end position="395"/>
    </location>
</feature>
<organism evidence="5 6">
    <name type="scientific">Durio zibethinus</name>
    <name type="common">Durian</name>
    <dbReference type="NCBI Taxonomy" id="66656"/>
    <lineage>
        <taxon>Eukaryota</taxon>
        <taxon>Viridiplantae</taxon>
        <taxon>Streptophyta</taxon>
        <taxon>Embryophyta</taxon>
        <taxon>Tracheophyta</taxon>
        <taxon>Spermatophyta</taxon>
        <taxon>Magnoliopsida</taxon>
        <taxon>eudicotyledons</taxon>
        <taxon>Gunneridae</taxon>
        <taxon>Pentapetalae</taxon>
        <taxon>rosids</taxon>
        <taxon>malvids</taxon>
        <taxon>Malvales</taxon>
        <taxon>Malvaceae</taxon>
        <taxon>Helicteroideae</taxon>
        <taxon>Durio</taxon>
    </lineage>
</organism>
<evidence type="ECO:0000256" key="1">
    <source>
        <dbReference type="ARBA" id="ARBA00022658"/>
    </source>
</evidence>
<keyword evidence="1 2" id="KW-0344">Guanine-nucleotide releasing factor</keyword>
<evidence type="ECO:0000256" key="3">
    <source>
        <dbReference type="SAM" id="MobiDB-lite"/>
    </source>
</evidence>
<reference evidence="6" key="1">
    <citation type="submission" date="2025-08" db="UniProtKB">
        <authorList>
            <consortium name="RefSeq"/>
        </authorList>
    </citation>
    <scope>IDENTIFICATION</scope>
    <source>
        <tissue evidence="6">Fruit stalk</tissue>
    </source>
</reference>
<feature type="compositionally biased region" description="Low complexity" evidence="3">
    <location>
        <begin position="55"/>
        <end position="65"/>
    </location>
</feature>
<evidence type="ECO:0000259" key="4">
    <source>
        <dbReference type="PROSITE" id="PS51334"/>
    </source>
</evidence>
<feature type="compositionally biased region" description="Low complexity" evidence="3">
    <location>
        <begin position="370"/>
        <end position="381"/>
    </location>
</feature>
<gene>
    <name evidence="6" type="primary">LOC111295855</name>
</gene>
<feature type="compositionally biased region" description="Polar residues" evidence="3">
    <location>
        <begin position="382"/>
        <end position="395"/>
    </location>
</feature>
<dbReference type="InterPro" id="IPR005512">
    <property type="entry name" value="PRONE_dom"/>
</dbReference>
<accession>A0A6P5YXU8</accession>
<dbReference type="Gene3D" id="1.20.58.1310">
    <property type="entry name" value="PRONE domain, subdomain 2"/>
    <property type="match status" value="1"/>
</dbReference>
<name>A0A6P5YXU8_DURZI</name>
<sequence length="412" mass="45224">MEALLKKKDDWTESASELSSCNSGESKEGSNSSSSSRSSSGNLVDKVKVNKARVSGSGSASASPPSLLGWPIRRAIATTTTPATVSKNSDVSDGNGDEDKISNEDDKFKKLSSKINATIFGQLWRLEPIHEEKKSMWKREMEWLVSVSDHIVELIPSWQNFPAGSKLEPPINPNQSTTKSSWEMVKDLMVDGDQRELLAERAENLLLCLKQRFPGLTQTALDTSKIQCNKDVGKSILESYSRVLESLAYNIVARIDDLLYVDDLTKHSEKLASVPTVSVIAHKKVSIPYSVPASSSPYKTAITTPSFSPAPLISPAKGERTPFLKENNNNNTTNNNSKPHRRGFGVKRVLTNYLGVDSKAKLCGNPTDGSSILNSNSTESSGNQKDQVISKQSSAYQNRLRMRQNPPRYTVT</sequence>
<evidence type="ECO:0000313" key="6">
    <source>
        <dbReference type="RefSeq" id="XP_022745359.1"/>
    </source>
</evidence>
<feature type="domain" description="PRONE" evidence="4">
    <location>
        <begin position="1"/>
        <end position="272"/>
    </location>
</feature>
<feature type="compositionally biased region" description="Basic and acidic residues" evidence="3">
    <location>
        <begin position="1"/>
        <end position="11"/>
    </location>
</feature>
<feature type="compositionally biased region" description="Low complexity" evidence="3">
    <location>
        <begin position="19"/>
        <end position="42"/>
    </location>
</feature>
<feature type="compositionally biased region" description="Low complexity" evidence="3">
    <location>
        <begin position="327"/>
        <end position="336"/>
    </location>
</feature>
<proteinExistence type="predicted"/>
<feature type="region of interest" description="Disordered" evidence="3">
    <location>
        <begin position="79"/>
        <end position="104"/>
    </location>
</feature>
<dbReference type="FunFam" id="1.20.58.2010:FF:000001">
    <property type="entry name" value="Rop guanine nucleotide exchange factor 14"/>
    <property type="match status" value="1"/>
</dbReference>
<dbReference type="PROSITE" id="PS51334">
    <property type="entry name" value="PRONE"/>
    <property type="match status" value="1"/>
</dbReference>
<feature type="region of interest" description="Disordered" evidence="3">
    <location>
        <begin position="320"/>
        <end position="343"/>
    </location>
</feature>
<dbReference type="GeneID" id="111295855"/>
<feature type="region of interest" description="Disordered" evidence="3">
    <location>
        <begin position="1"/>
        <end position="65"/>
    </location>
</feature>
<dbReference type="PANTHER" id="PTHR33101:SF1">
    <property type="entry name" value="ROP GUANINE NUCLEOTIDE EXCHANGE FACTOR 5"/>
    <property type="match status" value="1"/>
</dbReference>